<evidence type="ECO:0000313" key="1">
    <source>
        <dbReference type="EMBL" id="RUO46155.1"/>
    </source>
</evidence>
<dbReference type="EMBL" id="PIPT01000010">
    <property type="protein sequence ID" value="RUO46155.1"/>
    <property type="molecule type" value="Genomic_DNA"/>
</dbReference>
<sequence>MTDYQNFRVVDFHSNSVSSYVVLRNYEPGLPSLQIVGGQNVTPTTTEMELFNDFQSLKSELASSDLALAAEYGGGTAVIPVNVPATVIESAYDVVNTPAAQHDLYDYFYTYEFDNSVIYKTSNFLNKLLNTITKSLGLDDAAELFQLRIIFKFDDGSIAQFVTNSLILREDDYLAMSYLSNSSVDSDGNLIPDSEDDVSDTIYSFTGGAGSYNYMRMQSLLIFLIGSQTTMECNAEGSRCIVTPE</sequence>
<organism evidence="1 2">
    <name type="scientific">Pseudidiomarina aquimaris</name>
    <dbReference type="NCBI Taxonomy" id="641841"/>
    <lineage>
        <taxon>Bacteria</taxon>
        <taxon>Pseudomonadati</taxon>
        <taxon>Pseudomonadota</taxon>
        <taxon>Gammaproteobacteria</taxon>
        <taxon>Alteromonadales</taxon>
        <taxon>Idiomarinaceae</taxon>
        <taxon>Pseudidiomarina</taxon>
    </lineage>
</organism>
<proteinExistence type="predicted"/>
<dbReference type="RefSeq" id="WP_126834732.1">
    <property type="nucleotide sequence ID" value="NZ_PIPT01000010.1"/>
</dbReference>
<gene>
    <name evidence="1" type="ORF">CWE21_12285</name>
</gene>
<dbReference type="Proteomes" id="UP000286678">
    <property type="component" value="Unassembled WGS sequence"/>
</dbReference>
<evidence type="ECO:0000313" key="2">
    <source>
        <dbReference type="Proteomes" id="UP000286678"/>
    </source>
</evidence>
<dbReference type="AlphaFoldDB" id="A0A432XBT5"/>
<comment type="caution">
    <text evidence="1">The sequence shown here is derived from an EMBL/GenBank/DDBJ whole genome shotgun (WGS) entry which is preliminary data.</text>
</comment>
<reference evidence="2" key="1">
    <citation type="journal article" date="2018" name="Front. Microbiol.">
        <title>Genome-Based Analysis Reveals the Taxonomy and Diversity of the Family Idiomarinaceae.</title>
        <authorList>
            <person name="Liu Y."/>
            <person name="Lai Q."/>
            <person name="Shao Z."/>
        </authorList>
    </citation>
    <scope>NUCLEOTIDE SEQUENCE [LARGE SCALE GENOMIC DNA]</scope>
    <source>
        <strain evidence="2">SW15</strain>
    </source>
</reference>
<protein>
    <submittedName>
        <fullName evidence="1">Uncharacterized protein</fullName>
    </submittedName>
</protein>
<keyword evidence="2" id="KW-1185">Reference proteome</keyword>
<accession>A0A432XBT5</accession>
<name>A0A432XBT5_9GAMM</name>